<dbReference type="Pfam" id="PF06325">
    <property type="entry name" value="PrmA"/>
    <property type="match status" value="1"/>
</dbReference>
<keyword evidence="2 3" id="KW-0808">Transferase</keyword>
<reference evidence="3 4" key="1">
    <citation type="submission" date="2015-01" db="EMBL/GenBank/DDBJ databases">
        <title>Genome sequence of the anaerobic bacterium Geobacter soli GSS01, a dissimilatory Fe(III) reducer from soil.</title>
        <authorList>
            <person name="Yang G."/>
            <person name="Zhou S."/>
        </authorList>
    </citation>
    <scope>NUCLEOTIDE SEQUENCE [LARGE SCALE GENOMIC DNA]</scope>
    <source>
        <strain evidence="3 4">GSS01</strain>
    </source>
</reference>
<dbReference type="InterPro" id="IPR029063">
    <property type="entry name" value="SAM-dependent_MTases_sf"/>
</dbReference>
<dbReference type="GO" id="GO:0008276">
    <property type="term" value="F:protein methyltransferase activity"/>
    <property type="evidence" value="ECO:0007669"/>
    <property type="project" value="TreeGrafter"/>
</dbReference>
<comment type="caution">
    <text evidence="3">The sequence shown here is derived from an EMBL/GenBank/DDBJ whole genome shotgun (WGS) entry which is preliminary data.</text>
</comment>
<proteinExistence type="predicted"/>
<accession>A0A0C1TSN2</accession>
<evidence type="ECO:0000313" key="3">
    <source>
        <dbReference type="EMBL" id="KIE43864.1"/>
    </source>
</evidence>
<dbReference type="RefSeq" id="WP_039647720.1">
    <property type="nucleotide sequence ID" value="NZ_JXBL01000001.1"/>
</dbReference>
<keyword evidence="1" id="KW-0489">Methyltransferase</keyword>
<dbReference type="InterPro" id="IPR050078">
    <property type="entry name" value="Ribosomal_L11_MeTrfase_PrmA"/>
</dbReference>
<evidence type="ECO:0000313" key="4">
    <source>
        <dbReference type="Proteomes" id="UP000031433"/>
    </source>
</evidence>
<name>A0A0C1TSN2_9BACT</name>
<dbReference type="Gene3D" id="3.40.50.150">
    <property type="entry name" value="Vaccinia Virus protein VP39"/>
    <property type="match status" value="1"/>
</dbReference>
<dbReference type="Proteomes" id="UP000031433">
    <property type="component" value="Unassembled WGS sequence"/>
</dbReference>
<dbReference type="EMBL" id="JXBL01000001">
    <property type="protein sequence ID" value="KIE43864.1"/>
    <property type="molecule type" value="Genomic_DNA"/>
</dbReference>
<dbReference type="CDD" id="cd02440">
    <property type="entry name" value="AdoMet_MTases"/>
    <property type="match status" value="1"/>
</dbReference>
<organism evidence="3 4">
    <name type="scientific">Geobacter soli</name>
    <dbReference type="NCBI Taxonomy" id="1510391"/>
    <lineage>
        <taxon>Bacteria</taxon>
        <taxon>Pseudomonadati</taxon>
        <taxon>Thermodesulfobacteriota</taxon>
        <taxon>Desulfuromonadia</taxon>
        <taxon>Geobacterales</taxon>
        <taxon>Geobacteraceae</taxon>
        <taxon>Geobacter</taxon>
    </lineage>
</organism>
<protein>
    <submittedName>
        <fullName evidence="3">SAM-dependent methlyltransferase</fullName>
    </submittedName>
</protein>
<dbReference type="AlphaFoldDB" id="A0A0C1TSN2"/>
<evidence type="ECO:0000256" key="2">
    <source>
        <dbReference type="ARBA" id="ARBA00022679"/>
    </source>
</evidence>
<dbReference type="GO" id="GO:0032259">
    <property type="term" value="P:methylation"/>
    <property type="evidence" value="ECO:0007669"/>
    <property type="project" value="UniProtKB-KW"/>
</dbReference>
<dbReference type="PANTHER" id="PTHR43648">
    <property type="entry name" value="ELECTRON TRANSFER FLAVOPROTEIN BETA SUBUNIT LYSINE METHYLTRANSFERASE"/>
    <property type="match status" value="1"/>
</dbReference>
<gene>
    <name evidence="3" type="ORF">SE37_15140</name>
</gene>
<dbReference type="PANTHER" id="PTHR43648:SF1">
    <property type="entry name" value="ELECTRON TRANSFER FLAVOPROTEIN BETA SUBUNIT LYSINE METHYLTRANSFERASE"/>
    <property type="match status" value="1"/>
</dbReference>
<dbReference type="SUPFAM" id="SSF53335">
    <property type="entry name" value="S-adenosyl-L-methionine-dependent methyltransferases"/>
    <property type="match status" value="1"/>
</dbReference>
<evidence type="ECO:0000256" key="1">
    <source>
        <dbReference type="ARBA" id="ARBA00022603"/>
    </source>
</evidence>
<keyword evidence="4" id="KW-1185">Reference proteome</keyword>
<sequence>MAGRIFTPFRVGGFIIVPEDAPLPLGAHIPLIMGKKGAFGSGEHETTASCLEELERIPGLTGMRGLDLGSGTGILAIAAVQLGAASVVAVDIDPNAAASCAANVRLNGVADRVFTVCGELASVGRALYDLLMANIYADIHLALAGEMVARVRSGGWLLLSGIPLQDKFDVQRRFASLGCVQTDLRIMEDYVTLVMRKA</sequence>